<gene>
    <name evidence="2" type="ordered locus">BamMC406_6413</name>
</gene>
<organism evidence="2 3">
    <name type="scientific">Burkholderia ambifaria (strain MC40-6)</name>
    <dbReference type="NCBI Taxonomy" id="398577"/>
    <lineage>
        <taxon>Bacteria</taxon>
        <taxon>Pseudomonadati</taxon>
        <taxon>Pseudomonadota</taxon>
        <taxon>Betaproteobacteria</taxon>
        <taxon>Burkholderiales</taxon>
        <taxon>Burkholderiaceae</taxon>
        <taxon>Burkholderia</taxon>
        <taxon>Burkholderia cepacia complex</taxon>
    </lineage>
</organism>
<evidence type="ECO:0000313" key="2">
    <source>
        <dbReference type="EMBL" id="ACB68842.1"/>
    </source>
</evidence>
<dbReference type="Proteomes" id="UP000001680">
    <property type="component" value="Chromosome 3"/>
</dbReference>
<feature type="region of interest" description="Disordered" evidence="1">
    <location>
        <begin position="14"/>
        <end position="35"/>
    </location>
</feature>
<evidence type="ECO:0000256" key="1">
    <source>
        <dbReference type="SAM" id="MobiDB-lite"/>
    </source>
</evidence>
<evidence type="ECO:0000313" key="3">
    <source>
        <dbReference type="Proteomes" id="UP000001680"/>
    </source>
</evidence>
<name>B1Z529_BURA4</name>
<proteinExistence type="predicted"/>
<reference evidence="3" key="1">
    <citation type="submission" date="2008-04" db="EMBL/GenBank/DDBJ databases">
        <title>Complete sequence of chromosome 3 of Burkholderia ambifaria MC40-6.</title>
        <authorList>
            <person name="Copeland A."/>
            <person name="Lucas S."/>
            <person name="Lapidus A."/>
            <person name="Glavina del Rio T."/>
            <person name="Dalin E."/>
            <person name="Tice H."/>
            <person name="Pitluck S."/>
            <person name="Chain P."/>
            <person name="Malfatti S."/>
            <person name="Shin M."/>
            <person name="Vergez L."/>
            <person name="Lang D."/>
            <person name="Schmutz J."/>
            <person name="Larimer F."/>
            <person name="Land M."/>
            <person name="Hauser L."/>
            <person name="Kyrpides N."/>
            <person name="Lykidis A."/>
            <person name="Ramette A."/>
            <person name="Konstantinidis K."/>
            <person name="Tiedje J."/>
            <person name="Richardson P."/>
        </authorList>
    </citation>
    <scope>NUCLEOTIDE SEQUENCE [LARGE SCALE GENOMIC DNA]</scope>
    <source>
        <strain evidence="3">MC40-6</strain>
    </source>
</reference>
<accession>B1Z529</accession>
<dbReference type="EMBL" id="CP001027">
    <property type="protein sequence ID" value="ACB68842.1"/>
    <property type="molecule type" value="Genomic_DNA"/>
</dbReference>
<protein>
    <submittedName>
        <fullName evidence="2">Uncharacterized protein</fullName>
    </submittedName>
</protein>
<dbReference type="AlphaFoldDB" id="B1Z529"/>
<dbReference type="HOGENOM" id="CLU_3363757_0_0_4"/>
<sequence>MTNLLEAMRNFVAGGEHGVDGASGTAPASLQGASR</sequence>
<feature type="compositionally biased region" description="Polar residues" evidence="1">
    <location>
        <begin position="26"/>
        <end position="35"/>
    </location>
</feature>
<dbReference type="KEGG" id="bac:BamMC406_6413"/>